<dbReference type="Pfam" id="PF01381">
    <property type="entry name" value="HTH_3"/>
    <property type="match status" value="1"/>
</dbReference>
<dbReference type="Gene3D" id="1.10.260.40">
    <property type="entry name" value="lambda repressor-like DNA-binding domains"/>
    <property type="match status" value="1"/>
</dbReference>
<dbReference type="InterPro" id="IPR014710">
    <property type="entry name" value="RmlC-like_jellyroll"/>
</dbReference>
<dbReference type="CDD" id="cd02209">
    <property type="entry name" value="cupin_XRE_C"/>
    <property type="match status" value="1"/>
</dbReference>
<dbReference type="PANTHER" id="PTHR46797:SF1">
    <property type="entry name" value="METHYLPHOSPHONATE SYNTHASE"/>
    <property type="match status" value="1"/>
</dbReference>
<organism evidence="3 4">
    <name type="scientific">Nonomuraea antimicrobica</name>
    <dbReference type="NCBI Taxonomy" id="561173"/>
    <lineage>
        <taxon>Bacteria</taxon>
        <taxon>Bacillati</taxon>
        <taxon>Actinomycetota</taxon>
        <taxon>Actinomycetes</taxon>
        <taxon>Streptosporangiales</taxon>
        <taxon>Streptosporangiaceae</taxon>
        <taxon>Nonomuraea</taxon>
    </lineage>
</organism>
<dbReference type="InterPro" id="IPR001387">
    <property type="entry name" value="Cro/C1-type_HTH"/>
</dbReference>
<comment type="caution">
    <text evidence="3">The sequence shown here is derived from an EMBL/GenBank/DDBJ whole genome shotgun (WGS) entry which is preliminary data.</text>
</comment>
<feature type="domain" description="HTH cro/C1-type" evidence="2">
    <location>
        <begin position="15"/>
        <end position="69"/>
    </location>
</feature>
<keyword evidence="4" id="KW-1185">Reference proteome</keyword>
<dbReference type="EMBL" id="BAAAZP010000074">
    <property type="protein sequence ID" value="GAA3670494.1"/>
    <property type="molecule type" value="Genomic_DNA"/>
</dbReference>
<protein>
    <submittedName>
        <fullName evidence="3">Cupin domain-containing protein</fullName>
    </submittedName>
</protein>
<keyword evidence="1" id="KW-0238">DNA-binding</keyword>
<dbReference type="InterPro" id="IPR010982">
    <property type="entry name" value="Lambda_DNA-bd_dom_sf"/>
</dbReference>
<dbReference type="RefSeq" id="WP_344879245.1">
    <property type="nucleotide sequence ID" value="NZ_BAAAZP010000074.1"/>
</dbReference>
<evidence type="ECO:0000313" key="3">
    <source>
        <dbReference type="EMBL" id="GAA3670494.1"/>
    </source>
</evidence>
<dbReference type="SMART" id="SM00530">
    <property type="entry name" value="HTH_XRE"/>
    <property type="match status" value="1"/>
</dbReference>
<dbReference type="InterPro" id="IPR013096">
    <property type="entry name" value="Cupin_2"/>
</dbReference>
<proteinExistence type="predicted"/>
<dbReference type="Pfam" id="PF07883">
    <property type="entry name" value="Cupin_2"/>
    <property type="match status" value="1"/>
</dbReference>
<reference evidence="4" key="1">
    <citation type="journal article" date="2019" name="Int. J. Syst. Evol. Microbiol.">
        <title>The Global Catalogue of Microorganisms (GCM) 10K type strain sequencing project: providing services to taxonomists for standard genome sequencing and annotation.</title>
        <authorList>
            <consortium name="The Broad Institute Genomics Platform"/>
            <consortium name="The Broad Institute Genome Sequencing Center for Infectious Disease"/>
            <person name="Wu L."/>
            <person name="Ma J."/>
        </authorList>
    </citation>
    <scope>NUCLEOTIDE SEQUENCE [LARGE SCALE GENOMIC DNA]</scope>
    <source>
        <strain evidence="4">JCM 16904</strain>
    </source>
</reference>
<evidence type="ECO:0000259" key="2">
    <source>
        <dbReference type="PROSITE" id="PS50943"/>
    </source>
</evidence>
<dbReference type="InterPro" id="IPR050807">
    <property type="entry name" value="TransReg_Diox_bact_type"/>
</dbReference>
<dbReference type="Proteomes" id="UP001500902">
    <property type="component" value="Unassembled WGS sequence"/>
</dbReference>
<dbReference type="InterPro" id="IPR011051">
    <property type="entry name" value="RmlC_Cupin_sf"/>
</dbReference>
<dbReference type="PANTHER" id="PTHR46797">
    <property type="entry name" value="HTH-TYPE TRANSCRIPTIONAL REGULATOR"/>
    <property type="match status" value="1"/>
</dbReference>
<evidence type="ECO:0000256" key="1">
    <source>
        <dbReference type="ARBA" id="ARBA00023125"/>
    </source>
</evidence>
<dbReference type="Gene3D" id="2.60.120.10">
    <property type="entry name" value="Jelly Rolls"/>
    <property type="match status" value="1"/>
</dbReference>
<sequence>MTSLQDITGVIASNVRAARQARRWTLDEMASRSGLSRRVIVQIEQAQSNPNIATLLRISDALGVGLPKLVALPDTPRARVVRAGQGPRLWQGAHGGHAVLVAGGDPPDVLELWDWTMFPGESYASEAHTAGTVEHLLVISGEVHLRIGNEEVDLRPGDSVSFTGDQPHTYANTTGTANANTTGTATANASGGGPARFALSVMQPGVGV</sequence>
<dbReference type="SUPFAM" id="SSF51182">
    <property type="entry name" value="RmlC-like cupins"/>
    <property type="match status" value="1"/>
</dbReference>
<dbReference type="SUPFAM" id="SSF47413">
    <property type="entry name" value="lambda repressor-like DNA-binding domains"/>
    <property type="match status" value="1"/>
</dbReference>
<accession>A0ABP7BUX4</accession>
<gene>
    <name evidence="3" type="ORF">GCM10022224_038380</name>
</gene>
<evidence type="ECO:0000313" key="4">
    <source>
        <dbReference type="Proteomes" id="UP001500902"/>
    </source>
</evidence>
<dbReference type="CDD" id="cd00093">
    <property type="entry name" value="HTH_XRE"/>
    <property type="match status" value="1"/>
</dbReference>
<name>A0ABP7BUX4_9ACTN</name>
<dbReference type="PROSITE" id="PS50943">
    <property type="entry name" value="HTH_CROC1"/>
    <property type="match status" value="1"/>
</dbReference>